<dbReference type="PANTHER" id="PTHR35871">
    <property type="entry name" value="EXPRESSED PROTEIN"/>
    <property type="match status" value="1"/>
</dbReference>
<keyword evidence="2" id="KW-1185">Reference proteome</keyword>
<dbReference type="OrthoDB" id="5401962at2759"/>
<dbReference type="Proteomes" id="UP000276215">
    <property type="component" value="Unassembled WGS sequence"/>
</dbReference>
<evidence type="ECO:0008006" key="3">
    <source>
        <dbReference type="Google" id="ProtNLM"/>
    </source>
</evidence>
<sequence length="125" mass="14062">IRPIVFITYDKCTFNSNNGNEKIWTYKDKALIRNKGHGQGLHVSNFLTPIGWLDDGGVCKILKYDDKAIPAFESPFPGCQVLWVFDNAKIHQKYASDTLLVGNMNLTPGGKKHSSDEEQILYSSQ</sequence>
<evidence type="ECO:0000313" key="2">
    <source>
        <dbReference type="Proteomes" id="UP000276215"/>
    </source>
</evidence>
<protein>
    <recommendedName>
        <fullName evidence="3">Tc1-like transposase DDE domain-containing protein</fullName>
    </recommendedName>
</protein>
<organism evidence="1 2">
    <name type="scientific">Choiromyces venosus 120613-1</name>
    <dbReference type="NCBI Taxonomy" id="1336337"/>
    <lineage>
        <taxon>Eukaryota</taxon>
        <taxon>Fungi</taxon>
        <taxon>Dikarya</taxon>
        <taxon>Ascomycota</taxon>
        <taxon>Pezizomycotina</taxon>
        <taxon>Pezizomycetes</taxon>
        <taxon>Pezizales</taxon>
        <taxon>Tuberaceae</taxon>
        <taxon>Choiromyces</taxon>
    </lineage>
</organism>
<name>A0A3N4JA07_9PEZI</name>
<dbReference type="EMBL" id="ML120518">
    <property type="protein sequence ID" value="RPA90654.1"/>
    <property type="molecule type" value="Genomic_DNA"/>
</dbReference>
<gene>
    <name evidence="1" type="ORF">L873DRAFT_1717024</name>
</gene>
<evidence type="ECO:0000313" key="1">
    <source>
        <dbReference type="EMBL" id="RPA90654.1"/>
    </source>
</evidence>
<accession>A0A3N4JA07</accession>
<dbReference type="PANTHER" id="PTHR35871:SF1">
    <property type="entry name" value="CXC1-LIKE CYSTEINE CLUSTER ASSOCIATED WITH KDZ TRANSPOSASES DOMAIN-CONTAINING PROTEIN"/>
    <property type="match status" value="1"/>
</dbReference>
<reference evidence="1 2" key="1">
    <citation type="journal article" date="2018" name="Nat. Ecol. Evol.">
        <title>Pezizomycetes genomes reveal the molecular basis of ectomycorrhizal truffle lifestyle.</title>
        <authorList>
            <person name="Murat C."/>
            <person name="Payen T."/>
            <person name="Noel B."/>
            <person name="Kuo A."/>
            <person name="Morin E."/>
            <person name="Chen J."/>
            <person name="Kohler A."/>
            <person name="Krizsan K."/>
            <person name="Balestrini R."/>
            <person name="Da Silva C."/>
            <person name="Montanini B."/>
            <person name="Hainaut M."/>
            <person name="Levati E."/>
            <person name="Barry K.W."/>
            <person name="Belfiori B."/>
            <person name="Cichocki N."/>
            <person name="Clum A."/>
            <person name="Dockter R.B."/>
            <person name="Fauchery L."/>
            <person name="Guy J."/>
            <person name="Iotti M."/>
            <person name="Le Tacon F."/>
            <person name="Lindquist E.A."/>
            <person name="Lipzen A."/>
            <person name="Malagnac F."/>
            <person name="Mello A."/>
            <person name="Molinier V."/>
            <person name="Miyauchi S."/>
            <person name="Poulain J."/>
            <person name="Riccioni C."/>
            <person name="Rubini A."/>
            <person name="Sitrit Y."/>
            <person name="Splivallo R."/>
            <person name="Traeger S."/>
            <person name="Wang M."/>
            <person name="Zifcakova L."/>
            <person name="Wipf D."/>
            <person name="Zambonelli A."/>
            <person name="Paolocci F."/>
            <person name="Nowrousian M."/>
            <person name="Ottonello S."/>
            <person name="Baldrian P."/>
            <person name="Spatafora J.W."/>
            <person name="Henrissat B."/>
            <person name="Nagy L.G."/>
            <person name="Aury J.M."/>
            <person name="Wincker P."/>
            <person name="Grigoriev I.V."/>
            <person name="Bonfante P."/>
            <person name="Martin F.M."/>
        </authorList>
    </citation>
    <scope>NUCLEOTIDE SEQUENCE [LARGE SCALE GENOMIC DNA]</scope>
    <source>
        <strain evidence="1 2">120613-1</strain>
    </source>
</reference>
<feature type="non-terminal residue" evidence="1">
    <location>
        <position position="1"/>
    </location>
</feature>
<proteinExistence type="predicted"/>
<dbReference type="AlphaFoldDB" id="A0A3N4JA07"/>
<dbReference type="STRING" id="1336337.A0A3N4JA07"/>